<evidence type="ECO:0000313" key="5">
    <source>
        <dbReference type="EMBL" id="MDT0449233.1"/>
    </source>
</evidence>
<dbReference type="Pfam" id="PF00589">
    <property type="entry name" value="Phage_integrase"/>
    <property type="match status" value="1"/>
</dbReference>
<dbReference type="PANTHER" id="PTHR30349:SF41">
    <property type="entry name" value="INTEGRASE_RECOMBINASE PROTEIN MJ0367-RELATED"/>
    <property type="match status" value="1"/>
</dbReference>
<comment type="caution">
    <text evidence="5">The sequence shown here is derived from an EMBL/GenBank/DDBJ whole genome shotgun (WGS) entry which is preliminary data.</text>
</comment>
<dbReference type="CDD" id="cd01189">
    <property type="entry name" value="INT_ICEBs1_C_like"/>
    <property type="match status" value="1"/>
</dbReference>
<keyword evidence="2" id="KW-0238">DNA-binding</keyword>
<evidence type="ECO:0000259" key="4">
    <source>
        <dbReference type="PROSITE" id="PS51898"/>
    </source>
</evidence>
<dbReference type="InterPro" id="IPR013762">
    <property type="entry name" value="Integrase-like_cat_sf"/>
</dbReference>
<dbReference type="InterPro" id="IPR011010">
    <property type="entry name" value="DNA_brk_join_enz"/>
</dbReference>
<dbReference type="EMBL" id="JAVRFI010000004">
    <property type="protein sequence ID" value="MDT0449233.1"/>
    <property type="molecule type" value="Genomic_DNA"/>
</dbReference>
<name>A0ABU2SJW0_9ACTN</name>
<feature type="domain" description="Tyr recombinase" evidence="4">
    <location>
        <begin position="1"/>
        <end position="167"/>
    </location>
</feature>
<keyword evidence="3" id="KW-0233">DNA recombination</keyword>
<evidence type="ECO:0000313" key="6">
    <source>
        <dbReference type="Proteomes" id="UP001180531"/>
    </source>
</evidence>
<dbReference type="InterPro" id="IPR002104">
    <property type="entry name" value="Integrase_catalytic"/>
</dbReference>
<dbReference type="InterPro" id="IPR050090">
    <property type="entry name" value="Tyrosine_recombinase_XerCD"/>
</dbReference>
<comment type="similarity">
    <text evidence="1">Belongs to the 'phage' integrase family.</text>
</comment>
<dbReference type="Proteomes" id="UP001180531">
    <property type="component" value="Unassembled WGS sequence"/>
</dbReference>
<dbReference type="RefSeq" id="WP_311609428.1">
    <property type="nucleotide sequence ID" value="NZ_JAVRFI010000004.1"/>
</dbReference>
<reference evidence="5" key="1">
    <citation type="submission" date="2024-05" db="EMBL/GenBank/DDBJ databases">
        <title>30 novel species of actinomycetes from the DSMZ collection.</title>
        <authorList>
            <person name="Nouioui I."/>
        </authorList>
    </citation>
    <scope>NUCLEOTIDE SEQUENCE</scope>
    <source>
        <strain evidence="5">DSM 40473</strain>
    </source>
</reference>
<sequence length="228" mass="25217">MLVGTGIRKGEALGLHWEDVHLDDRVLYIRRTPSAIDNNQLAITTPKTRSSRNWVAISGRVASALRHRLRERSPSTMAGLEGDFVFHRPDGRPLHPQYMLNHFHYRCRQAGVSRTTIHDPRRLSATISINAGVPLTVVSKTLRHSMLCTTANIYSHLTAQAAREAVDVIDKTLTRADQPPAPPRPIPAPRPPCDRLATTSRRNIKKAVLASCENGLRPAKIAGRDGGI</sequence>
<evidence type="ECO:0000256" key="3">
    <source>
        <dbReference type="ARBA" id="ARBA00023172"/>
    </source>
</evidence>
<evidence type="ECO:0000256" key="2">
    <source>
        <dbReference type="ARBA" id="ARBA00023125"/>
    </source>
</evidence>
<evidence type="ECO:0000256" key="1">
    <source>
        <dbReference type="ARBA" id="ARBA00008857"/>
    </source>
</evidence>
<organism evidence="5 6">
    <name type="scientific">Streptomyces hesseae</name>
    <dbReference type="NCBI Taxonomy" id="3075519"/>
    <lineage>
        <taxon>Bacteria</taxon>
        <taxon>Bacillati</taxon>
        <taxon>Actinomycetota</taxon>
        <taxon>Actinomycetes</taxon>
        <taxon>Kitasatosporales</taxon>
        <taxon>Streptomycetaceae</taxon>
        <taxon>Streptomyces</taxon>
    </lineage>
</organism>
<keyword evidence="6" id="KW-1185">Reference proteome</keyword>
<accession>A0ABU2SJW0</accession>
<dbReference type="PROSITE" id="PS51898">
    <property type="entry name" value="TYR_RECOMBINASE"/>
    <property type="match status" value="1"/>
</dbReference>
<dbReference type="PANTHER" id="PTHR30349">
    <property type="entry name" value="PHAGE INTEGRASE-RELATED"/>
    <property type="match status" value="1"/>
</dbReference>
<gene>
    <name evidence="5" type="ORF">RM609_09095</name>
</gene>
<proteinExistence type="inferred from homology"/>
<dbReference type="Gene3D" id="1.10.443.10">
    <property type="entry name" value="Intergrase catalytic core"/>
    <property type="match status" value="1"/>
</dbReference>
<protein>
    <submittedName>
        <fullName evidence="5">Site-specific integrase</fullName>
    </submittedName>
</protein>
<dbReference type="SUPFAM" id="SSF56349">
    <property type="entry name" value="DNA breaking-rejoining enzymes"/>
    <property type="match status" value="1"/>
</dbReference>